<gene>
    <name evidence="2" type="ORF">DFR44_1374</name>
</gene>
<comment type="caution">
    <text evidence="2">The sequence shown here is derived from an EMBL/GenBank/DDBJ whole genome shotgun (WGS) entry which is preliminary data.</text>
</comment>
<dbReference type="AlphaFoldDB" id="A0A4R6Y6T2"/>
<name>A0A4R6Y6T2_9BURK</name>
<proteinExistence type="predicted"/>
<dbReference type="PROSITE" id="PS51257">
    <property type="entry name" value="PROKAR_LIPOPROTEIN"/>
    <property type="match status" value="1"/>
</dbReference>
<organism evidence="2 3">
    <name type="scientific">Hydromonas duriensis</name>
    <dbReference type="NCBI Taxonomy" id="1527608"/>
    <lineage>
        <taxon>Bacteria</taxon>
        <taxon>Pseudomonadati</taxon>
        <taxon>Pseudomonadota</taxon>
        <taxon>Betaproteobacteria</taxon>
        <taxon>Burkholderiales</taxon>
        <taxon>Burkholderiaceae</taxon>
        <taxon>Hydromonas</taxon>
    </lineage>
</organism>
<feature type="signal peptide" evidence="1">
    <location>
        <begin position="1"/>
        <end position="32"/>
    </location>
</feature>
<feature type="chain" id="PRO_5020823563" description="Lipoprotein" evidence="1">
    <location>
        <begin position="33"/>
        <end position="193"/>
    </location>
</feature>
<dbReference type="EMBL" id="SNZE01000037">
    <property type="protein sequence ID" value="TDR27833.1"/>
    <property type="molecule type" value="Genomic_DNA"/>
</dbReference>
<dbReference type="Proteomes" id="UP000294480">
    <property type="component" value="Unassembled WGS sequence"/>
</dbReference>
<protein>
    <recommendedName>
        <fullName evidence="4">Lipoprotein</fullName>
    </recommendedName>
</protein>
<evidence type="ECO:0000313" key="3">
    <source>
        <dbReference type="Proteomes" id="UP000294480"/>
    </source>
</evidence>
<evidence type="ECO:0000313" key="2">
    <source>
        <dbReference type="EMBL" id="TDR27833.1"/>
    </source>
</evidence>
<keyword evidence="1" id="KW-0732">Signal</keyword>
<sequence length="193" mass="21197">MFTFCHRNKAILMPLVVSLLAACGHYQPPVIADGVPRAKVTLESTDKNINLYVNHQGCRPPVLFLASQLLDLKKPVHGINADAAKKQVATRFAADVPANQMLVVIPTKRYFGRTTYSWVKTGAAPALVPNTEVLYCPLPAFNWTAQPHHVYQVFIESTGKNDCDVRAKLLDITVADKPVDINTSEIATTCPQS</sequence>
<evidence type="ECO:0000256" key="1">
    <source>
        <dbReference type="SAM" id="SignalP"/>
    </source>
</evidence>
<evidence type="ECO:0008006" key="4">
    <source>
        <dbReference type="Google" id="ProtNLM"/>
    </source>
</evidence>
<keyword evidence="3" id="KW-1185">Reference proteome</keyword>
<accession>A0A4R6Y6T2</accession>
<reference evidence="2 3" key="1">
    <citation type="submission" date="2019-03" db="EMBL/GenBank/DDBJ databases">
        <title>Genomic Encyclopedia of Type Strains, Phase IV (KMG-IV): sequencing the most valuable type-strain genomes for metagenomic binning, comparative biology and taxonomic classification.</title>
        <authorList>
            <person name="Goeker M."/>
        </authorList>
    </citation>
    <scope>NUCLEOTIDE SEQUENCE [LARGE SCALE GENOMIC DNA]</scope>
    <source>
        <strain evidence="2 3">DSM 102852</strain>
    </source>
</reference>